<protein>
    <submittedName>
        <fullName evidence="1">Uncharacterized protein</fullName>
    </submittedName>
</protein>
<sequence length="63" mass="6833">MIISERDFSVLLASAKGRFSFNTSVSKSGHSISGIDAKILTLSIIVKAKAFLTLSRVNSLYEI</sequence>
<organism evidence="1 2">
    <name type="scientific">Dolichospermum compactum NIES-806</name>
    <dbReference type="NCBI Taxonomy" id="1973481"/>
    <lineage>
        <taxon>Bacteria</taxon>
        <taxon>Bacillati</taxon>
        <taxon>Cyanobacteriota</taxon>
        <taxon>Cyanophyceae</taxon>
        <taxon>Nostocales</taxon>
        <taxon>Aphanizomenonaceae</taxon>
        <taxon>Dolichospermum</taxon>
        <taxon>Dolichospermum compactum</taxon>
    </lineage>
</organism>
<gene>
    <name evidence="1" type="ORF">NIES806_37430</name>
</gene>
<dbReference type="Proteomes" id="UP000218702">
    <property type="component" value="Chromosome"/>
</dbReference>
<dbReference type="EMBL" id="AP018316">
    <property type="protein sequence ID" value="BAZ87519.1"/>
    <property type="molecule type" value="Genomic_DNA"/>
</dbReference>
<accession>A0A1Z4V897</accession>
<dbReference type="AlphaFoldDB" id="A0A1Z4V897"/>
<evidence type="ECO:0000313" key="2">
    <source>
        <dbReference type="Proteomes" id="UP000218702"/>
    </source>
</evidence>
<dbReference type="KEGG" id="dcm:NIES806_37430"/>
<proteinExistence type="predicted"/>
<name>A0A1Z4V897_9CYAN</name>
<evidence type="ECO:0000313" key="1">
    <source>
        <dbReference type="EMBL" id="BAZ87519.1"/>
    </source>
</evidence>
<reference evidence="1 2" key="1">
    <citation type="submission" date="2017-06" db="EMBL/GenBank/DDBJ databases">
        <title>Genome sequencing of cyanobaciteial culture collection at National Institute for Environmental Studies (NIES).</title>
        <authorList>
            <person name="Hirose Y."/>
            <person name="Shimura Y."/>
            <person name="Fujisawa T."/>
            <person name="Nakamura Y."/>
            <person name="Kawachi M."/>
        </authorList>
    </citation>
    <scope>NUCLEOTIDE SEQUENCE [LARGE SCALE GENOMIC DNA]</scope>
    <source>
        <strain evidence="1 2">NIES-806</strain>
    </source>
</reference>
<keyword evidence="2" id="KW-1185">Reference proteome</keyword>